<dbReference type="EMBL" id="LDJX01000006">
    <property type="protein sequence ID" value="KPM31030.1"/>
    <property type="molecule type" value="Genomic_DNA"/>
</dbReference>
<organism evidence="2 3">
    <name type="scientific">Croceitalea dokdonensis DOKDO 023</name>
    <dbReference type="NCBI Taxonomy" id="1300341"/>
    <lineage>
        <taxon>Bacteria</taxon>
        <taxon>Pseudomonadati</taxon>
        <taxon>Bacteroidota</taxon>
        <taxon>Flavobacteriia</taxon>
        <taxon>Flavobacteriales</taxon>
        <taxon>Flavobacteriaceae</taxon>
        <taxon>Croceitalea</taxon>
    </lineage>
</organism>
<feature type="chain" id="PRO_5006134992" evidence="1">
    <location>
        <begin position="23"/>
        <end position="221"/>
    </location>
</feature>
<evidence type="ECO:0000313" key="3">
    <source>
        <dbReference type="Proteomes" id="UP000050280"/>
    </source>
</evidence>
<evidence type="ECO:0000313" key="2">
    <source>
        <dbReference type="EMBL" id="KPM31030.1"/>
    </source>
</evidence>
<name>A0A0P7AQT7_9FLAO</name>
<protein>
    <submittedName>
        <fullName evidence="2">Collagen triple helix repeat-containing protein</fullName>
    </submittedName>
</protein>
<feature type="signal peptide" evidence="1">
    <location>
        <begin position="1"/>
        <end position="22"/>
    </location>
</feature>
<dbReference type="RefSeq" id="WP_054559999.1">
    <property type="nucleotide sequence ID" value="NZ_LDJX01000006.1"/>
</dbReference>
<keyword evidence="2" id="KW-0176">Collagen</keyword>
<dbReference type="STRING" id="1300341.I595_3009"/>
<comment type="caution">
    <text evidence="2">The sequence shown here is derived from an EMBL/GenBank/DDBJ whole genome shotgun (WGS) entry which is preliminary data.</text>
</comment>
<gene>
    <name evidence="2" type="ORF">I595_3009</name>
</gene>
<proteinExistence type="predicted"/>
<keyword evidence="1" id="KW-0732">Signal</keyword>
<dbReference type="PATRIC" id="fig|1300341.3.peg.3160"/>
<reference evidence="2 3" key="1">
    <citation type="submission" date="2015-09" db="EMBL/GenBank/DDBJ databases">
        <title>Genome sequence of the marine flavobacterium Croceitalea dokdonensis DOKDO 023 that contains proton- and sodium-pumping rhodopsins.</title>
        <authorList>
            <person name="Kwon S.-K."/>
            <person name="Lee H.K."/>
            <person name="Kwak M.-J."/>
            <person name="Kim J.F."/>
        </authorList>
    </citation>
    <scope>NUCLEOTIDE SEQUENCE [LARGE SCALE GENOMIC DNA]</scope>
    <source>
        <strain evidence="2 3">DOKDO 023</strain>
    </source>
</reference>
<accession>A0A0P7AQT7</accession>
<dbReference type="Proteomes" id="UP000050280">
    <property type="component" value="Unassembled WGS sequence"/>
</dbReference>
<sequence length="221" mass="23527">MFMNRLFYVLSVVCFTVFVGQAQIDAGSVFGLPFASLAEITAITTAQEGSLAYASDTDKVYKFNGTSWEEIANNNNPSVHLGAFIISSTGTQTISGLPFQPTQISFVGHANVETFNLNSDNGTRNNETGLPNSFGSTNGFARNDGGTIVQQSIFIGSSGNSINDISRFASSSHCIGIRYGNQNGDLLGLTTASVTSFNVDGFTINVDNLADNVVVIYHAYD</sequence>
<dbReference type="OrthoDB" id="1396884at2"/>
<evidence type="ECO:0000256" key="1">
    <source>
        <dbReference type="SAM" id="SignalP"/>
    </source>
</evidence>
<keyword evidence="3" id="KW-1185">Reference proteome</keyword>
<dbReference type="AlphaFoldDB" id="A0A0P7AQT7"/>